<dbReference type="Gene3D" id="3.30.70.1060">
    <property type="entry name" value="Dimeric alpha+beta barrel"/>
    <property type="match status" value="1"/>
</dbReference>
<sequence length="131" mass="14820">MKVITYDRFRPGVTMETIKPLLAEEVAHAWRLWKQGIIRENYSRVDEPGVVIVLEVENVEAAKRILADFPMTKAGYLEWFYIPVTVPFPLEAMFDQASLERVKMPDSELEWSRGQSVSNGSNSSNGVSGEA</sequence>
<gene>
    <name evidence="2" type="ORF">LZC94_15110</name>
</gene>
<name>A0ABZ2M7R8_9BACT</name>
<proteinExistence type="predicted"/>
<accession>A0ABZ2M7R8</accession>
<evidence type="ECO:0000256" key="1">
    <source>
        <dbReference type="SAM" id="MobiDB-lite"/>
    </source>
</evidence>
<reference evidence="2 3" key="1">
    <citation type="submission" date="2021-12" db="EMBL/GenBank/DDBJ databases">
        <title>Discovery of the Pendulisporaceae a myxobacterial family with distinct sporulation behavior and unique specialized metabolism.</title>
        <authorList>
            <person name="Garcia R."/>
            <person name="Popoff A."/>
            <person name="Bader C.D."/>
            <person name="Loehr J."/>
            <person name="Walesch S."/>
            <person name="Walt C."/>
            <person name="Boldt J."/>
            <person name="Bunk B."/>
            <person name="Haeckl F.J.F.P.J."/>
            <person name="Gunesch A.P."/>
            <person name="Birkelbach J."/>
            <person name="Nuebel U."/>
            <person name="Pietschmann T."/>
            <person name="Bach T."/>
            <person name="Mueller R."/>
        </authorList>
    </citation>
    <scope>NUCLEOTIDE SEQUENCE [LARGE SCALE GENOMIC DNA]</scope>
    <source>
        <strain evidence="2 3">MSr11954</strain>
    </source>
</reference>
<evidence type="ECO:0008006" key="4">
    <source>
        <dbReference type="Google" id="ProtNLM"/>
    </source>
</evidence>
<evidence type="ECO:0000313" key="2">
    <source>
        <dbReference type="EMBL" id="WXB18557.1"/>
    </source>
</evidence>
<dbReference type="EMBL" id="CP089984">
    <property type="protein sequence ID" value="WXB18557.1"/>
    <property type="molecule type" value="Genomic_DNA"/>
</dbReference>
<dbReference type="Proteomes" id="UP001370348">
    <property type="component" value="Chromosome"/>
</dbReference>
<feature type="compositionally biased region" description="Low complexity" evidence="1">
    <location>
        <begin position="116"/>
        <end position="131"/>
    </location>
</feature>
<dbReference type="RefSeq" id="WP_394828188.1">
    <property type="nucleotide sequence ID" value="NZ_CP089984.1"/>
</dbReference>
<feature type="region of interest" description="Disordered" evidence="1">
    <location>
        <begin position="109"/>
        <end position="131"/>
    </location>
</feature>
<evidence type="ECO:0000313" key="3">
    <source>
        <dbReference type="Proteomes" id="UP001370348"/>
    </source>
</evidence>
<organism evidence="2 3">
    <name type="scientific">Pendulispora albinea</name>
    <dbReference type="NCBI Taxonomy" id="2741071"/>
    <lineage>
        <taxon>Bacteria</taxon>
        <taxon>Pseudomonadati</taxon>
        <taxon>Myxococcota</taxon>
        <taxon>Myxococcia</taxon>
        <taxon>Myxococcales</taxon>
        <taxon>Sorangiineae</taxon>
        <taxon>Pendulisporaceae</taxon>
        <taxon>Pendulispora</taxon>
    </lineage>
</organism>
<keyword evidence="3" id="KW-1185">Reference proteome</keyword>
<dbReference type="InterPro" id="IPR011008">
    <property type="entry name" value="Dimeric_a/b-barrel"/>
</dbReference>
<dbReference type="SUPFAM" id="SSF54909">
    <property type="entry name" value="Dimeric alpha+beta barrel"/>
    <property type="match status" value="1"/>
</dbReference>
<protein>
    <recommendedName>
        <fullName evidence="4">Muconolactone isomerase domain-containing protein</fullName>
    </recommendedName>
</protein>